<dbReference type="PANTHER" id="PTHR12993">
    <property type="entry name" value="N-ACETYLGLUCOSAMINYL-PHOSPHATIDYLINOSITOL DE-N-ACETYLASE-RELATED"/>
    <property type="match status" value="1"/>
</dbReference>
<dbReference type="Proteomes" id="UP000231407">
    <property type="component" value="Unassembled WGS sequence"/>
</dbReference>
<accession>A0A2M7ARR9</accession>
<dbReference type="Gene3D" id="3.40.50.10320">
    <property type="entry name" value="LmbE-like"/>
    <property type="match status" value="1"/>
</dbReference>
<dbReference type="InterPro" id="IPR024078">
    <property type="entry name" value="LmbE-like_dom_sf"/>
</dbReference>
<protein>
    <recommendedName>
        <fullName evidence="3">PIG-L family deacetylase</fullName>
    </recommendedName>
</protein>
<dbReference type="Pfam" id="PF02585">
    <property type="entry name" value="PIG-L"/>
    <property type="match status" value="1"/>
</dbReference>
<evidence type="ECO:0008006" key="3">
    <source>
        <dbReference type="Google" id="ProtNLM"/>
    </source>
</evidence>
<dbReference type="SUPFAM" id="SSF102588">
    <property type="entry name" value="LmbE-like"/>
    <property type="match status" value="1"/>
</dbReference>
<dbReference type="GO" id="GO:0016811">
    <property type="term" value="F:hydrolase activity, acting on carbon-nitrogen (but not peptide) bonds, in linear amides"/>
    <property type="evidence" value="ECO:0007669"/>
    <property type="project" value="TreeGrafter"/>
</dbReference>
<comment type="caution">
    <text evidence="1">The sequence shown here is derived from an EMBL/GenBank/DDBJ whole genome shotgun (WGS) entry which is preliminary data.</text>
</comment>
<proteinExistence type="predicted"/>
<name>A0A2M7ARR9_9BACT</name>
<organism evidence="1 2">
    <name type="scientific">Candidatus Shapirobacteria bacterium CG06_land_8_20_14_3_00_40_12</name>
    <dbReference type="NCBI Taxonomy" id="1974881"/>
    <lineage>
        <taxon>Bacteria</taxon>
        <taxon>Candidatus Shapironibacteriota</taxon>
    </lineage>
</organism>
<reference evidence="2" key="1">
    <citation type="submission" date="2017-09" db="EMBL/GenBank/DDBJ databases">
        <title>Depth-based differentiation of microbial function through sediment-hosted aquifers and enrichment of novel symbionts in the deep terrestrial subsurface.</title>
        <authorList>
            <person name="Probst A.J."/>
            <person name="Ladd B."/>
            <person name="Jarett J.K."/>
            <person name="Geller-Mcgrath D.E."/>
            <person name="Sieber C.M.K."/>
            <person name="Emerson J.B."/>
            <person name="Anantharaman K."/>
            <person name="Thomas B.C."/>
            <person name="Malmstrom R."/>
            <person name="Stieglmeier M."/>
            <person name="Klingl A."/>
            <person name="Woyke T."/>
            <person name="Ryan C.M."/>
            <person name="Banfield J.F."/>
        </authorList>
    </citation>
    <scope>NUCLEOTIDE SEQUENCE [LARGE SCALE GENOMIC DNA]</scope>
</reference>
<evidence type="ECO:0000313" key="2">
    <source>
        <dbReference type="Proteomes" id="UP000231407"/>
    </source>
</evidence>
<sequence>MKSISSVEGLGIEKNAKVLVFMPHPDDEAVFMSGFLKIITTNKIGIRVVTFTAGEKSTLRYGLSPEEDLAKARRKELLNSFRILGVKNFEVLSFPDGGLKNKKSEMKIEILKQISEYKPSHVVTFEPDGIYGHPDHIALSEAVSGVTKKPIQLLYVTIVEYKVKPKASSMAEREIHPLKPDFCLKMNLLEKLAKLRSLRAHKSQFNISQTKPNDFNFFKINKMLGCEYFVYRDK</sequence>
<gene>
    <name evidence="1" type="ORF">COS78_02950</name>
</gene>
<evidence type="ECO:0000313" key="1">
    <source>
        <dbReference type="EMBL" id="PIU73314.1"/>
    </source>
</evidence>
<dbReference type="PANTHER" id="PTHR12993:SF11">
    <property type="entry name" value="N-ACETYLGLUCOSAMINYL-PHOSPHATIDYLINOSITOL DE-N-ACETYLASE"/>
    <property type="match status" value="1"/>
</dbReference>
<dbReference type="InterPro" id="IPR003737">
    <property type="entry name" value="GlcNAc_PI_deacetylase-related"/>
</dbReference>
<dbReference type="AlphaFoldDB" id="A0A2M7ARR9"/>
<dbReference type="EMBL" id="PEWA01000040">
    <property type="protein sequence ID" value="PIU73314.1"/>
    <property type="molecule type" value="Genomic_DNA"/>
</dbReference>